<organism evidence="1 2">
    <name type="scientific">Halorubrum tropicale</name>
    <dbReference type="NCBI Taxonomy" id="1765655"/>
    <lineage>
        <taxon>Archaea</taxon>
        <taxon>Methanobacteriati</taxon>
        <taxon>Methanobacteriota</taxon>
        <taxon>Stenosarchaea group</taxon>
        <taxon>Halobacteria</taxon>
        <taxon>Halobacteriales</taxon>
        <taxon>Haloferacaceae</taxon>
        <taxon>Halorubrum</taxon>
    </lineage>
</organism>
<keyword evidence="2" id="KW-1185">Reference proteome</keyword>
<protein>
    <submittedName>
        <fullName evidence="1">Uncharacterized protein</fullName>
    </submittedName>
</protein>
<proteinExistence type="predicted"/>
<name>A0A0M9AQY0_9EURY</name>
<dbReference type="Proteomes" id="UP000037747">
    <property type="component" value="Unassembled WGS sequence"/>
</dbReference>
<evidence type="ECO:0000313" key="1">
    <source>
        <dbReference type="EMBL" id="KOX95915.1"/>
    </source>
</evidence>
<dbReference type="AlphaFoldDB" id="A0A0M9AQY0"/>
<reference evidence="1 2" key="1">
    <citation type="submission" date="2015-08" db="EMBL/GenBank/DDBJ databases">
        <title>Genomes of Isolates from Cabo Rojo, PR.</title>
        <authorList>
            <person name="Sanchez-Nieves R.L."/>
            <person name="Montalvo-Rodriguez R."/>
        </authorList>
    </citation>
    <scope>NUCLEOTIDE SEQUENCE [LARGE SCALE GENOMIC DNA]</scope>
    <source>
        <strain evidence="1 2">5</strain>
    </source>
</reference>
<evidence type="ECO:0000313" key="2">
    <source>
        <dbReference type="Proteomes" id="UP000037747"/>
    </source>
</evidence>
<gene>
    <name evidence="1" type="ORF">AMR74_12400</name>
</gene>
<comment type="caution">
    <text evidence="1">The sequence shown here is derived from an EMBL/GenBank/DDBJ whole genome shotgun (WGS) entry which is preliminary data.</text>
</comment>
<dbReference type="EMBL" id="LIST01000005">
    <property type="protein sequence ID" value="KOX95915.1"/>
    <property type="molecule type" value="Genomic_DNA"/>
</dbReference>
<accession>A0A0M9AQY0</accession>
<sequence length="91" mass="10112">MVVVVVLFTVAGWIRLTVRLTLFAPRVEGFSEFLQNALTGLRVQSLVCWMRLQLVFEVAVIGDLARLLPHVARVVVGDVPEFAGRPPMPVK</sequence>